<dbReference type="Gene3D" id="3.40.50.1100">
    <property type="match status" value="2"/>
</dbReference>
<dbReference type="InterPro" id="IPR027417">
    <property type="entry name" value="P-loop_NTPase"/>
</dbReference>
<evidence type="ECO:0000256" key="1">
    <source>
        <dbReference type="ARBA" id="ARBA00001933"/>
    </source>
</evidence>
<dbReference type="InterPro" id="IPR001926">
    <property type="entry name" value="TrpB-like_PALP"/>
</dbReference>
<dbReference type="Pfam" id="PF00291">
    <property type="entry name" value="PALP"/>
    <property type="match status" value="1"/>
</dbReference>
<keyword evidence="8" id="KW-1185">Reference proteome</keyword>
<dbReference type="SUPFAM" id="SSF53686">
    <property type="entry name" value="Tryptophan synthase beta subunit-like PLP-dependent enzymes"/>
    <property type="match status" value="1"/>
</dbReference>
<sequence>IGSPGSGKTTVGRIVADKLGMPAYDVDDHLLEPHWGMTVADKLAEVGSSGFVEAEGKALLQCDVSGKVVSLTGSNPMYKEAMDKVSNTGTVVFLDVPNNEILDRLEKMKVNRIVGQGDGMTMSDILKYRQQFYENSYDLRILCEAGETQESIASKVVSAVKSMDNDRGYVSSRGGETIGGSGGRVSLSDAILTGLAPDGGLYVPSSELPKFSIGEMDRLVNLDYRSRALRILERVINPYDVHPSVLANFISKAYNEDNFLCNKIFPIHHLQANQYLIELFHGPTASFKDAALQLMPQLFVEALKQKGLYRKKRFLIVVATSGDTGGAVLDGFSKHAGESGVGVIVLYPEQGVSSVQKRQMLSLAGNNVQVFGVEGDFDKCQSFVKKALKDTSLAEQLRERNNCRLSAANSISWGRLLPQVVYHSSAYLDLVQRGDIQSGEEVDLCIPTGNFGNILAAYYAKRMGIPFRRLICASNSNNAVTQFINTGSYDIRSVQLQRTASPAIDILVSSNLERYLYHISGSTDNVKRWFQQLEQDKHFTIDENILGEIQGTFVAKWCSEDKCKAMIQKTLQNTGYLLDPHTAVAKVVADSFNKKDIPMLIASTAHYSKFAPEVLHFFGYDKKKESLEDQYRKLGKMCKMPVMHANMEACAKLPHVEEKVLKPDYEDFLREINHFAEKLP</sequence>
<dbReference type="InterPro" id="IPR037158">
    <property type="entry name" value="Thr_synth_N_sf"/>
</dbReference>
<evidence type="ECO:0000259" key="5">
    <source>
        <dbReference type="Pfam" id="PF00291"/>
    </source>
</evidence>
<comment type="similarity">
    <text evidence="2">Belongs to the threonine synthase family.</text>
</comment>
<dbReference type="PANTHER" id="PTHR43515">
    <property type="entry name" value="THREONINE SYNTHASE-LIKE 1"/>
    <property type="match status" value="1"/>
</dbReference>
<accession>A0AA89C1J6</accession>
<dbReference type="SUPFAM" id="SSF52540">
    <property type="entry name" value="P-loop containing nucleoside triphosphate hydrolases"/>
    <property type="match status" value="1"/>
</dbReference>
<evidence type="ECO:0000256" key="2">
    <source>
        <dbReference type="ARBA" id="ARBA00005517"/>
    </source>
</evidence>
<gene>
    <name evidence="7" type="ORF">FSP39_012391</name>
</gene>
<evidence type="ECO:0008006" key="9">
    <source>
        <dbReference type="Google" id="ProtNLM"/>
    </source>
</evidence>
<evidence type="ECO:0000256" key="3">
    <source>
        <dbReference type="ARBA" id="ARBA00022898"/>
    </source>
</evidence>
<dbReference type="NCBIfam" id="TIGR00260">
    <property type="entry name" value="thrC"/>
    <property type="match status" value="1"/>
</dbReference>
<feature type="domain" description="Tryptophan synthase beta chain-like PALP" evidence="5">
    <location>
        <begin position="280"/>
        <end position="586"/>
    </location>
</feature>
<evidence type="ECO:0000313" key="8">
    <source>
        <dbReference type="Proteomes" id="UP001186944"/>
    </source>
</evidence>
<dbReference type="Pfam" id="PF14821">
    <property type="entry name" value="Thr_synth_N"/>
    <property type="match status" value="1"/>
</dbReference>
<dbReference type="PANTHER" id="PTHR43515:SF1">
    <property type="entry name" value="THREONINE SYNTHASE-LIKE 1"/>
    <property type="match status" value="1"/>
</dbReference>
<dbReference type="InterPro" id="IPR000623">
    <property type="entry name" value="Shikimate_kinase/TSH1"/>
</dbReference>
<organism evidence="7 8">
    <name type="scientific">Pinctada imbricata</name>
    <name type="common">Atlantic pearl-oyster</name>
    <name type="synonym">Pinctada martensii</name>
    <dbReference type="NCBI Taxonomy" id="66713"/>
    <lineage>
        <taxon>Eukaryota</taxon>
        <taxon>Metazoa</taxon>
        <taxon>Spiralia</taxon>
        <taxon>Lophotrochozoa</taxon>
        <taxon>Mollusca</taxon>
        <taxon>Bivalvia</taxon>
        <taxon>Autobranchia</taxon>
        <taxon>Pteriomorphia</taxon>
        <taxon>Pterioida</taxon>
        <taxon>Pterioidea</taxon>
        <taxon>Pteriidae</taxon>
        <taxon>Pinctada</taxon>
    </lineage>
</organism>
<dbReference type="EMBL" id="VSWD01000005">
    <property type="protein sequence ID" value="KAK3102586.1"/>
    <property type="molecule type" value="Genomic_DNA"/>
</dbReference>
<dbReference type="Gene3D" id="3.90.1380.10">
    <property type="entry name" value="Threonine synthase, N-terminal domain"/>
    <property type="match status" value="1"/>
</dbReference>
<dbReference type="Pfam" id="PF01202">
    <property type="entry name" value="SKI"/>
    <property type="match status" value="1"/>
</dbReference>
<feature type="modified residue" description="N6-(pyridoxal phosphate)lysine" evidence="4">
    <location>
        <position position="288"/>
    </location>
</feature>
<feature type="domain" description="Threonine synthase N-terminal" evidence="6">
    <location>
        <begin position="169"/>
        <end position="254"/>
    </location>
</feature>
<feature type="non-terminal residue" evidence="7">
    <location>
        <position position="1"/>
    </location>
</feature>
<dbReference type="InterPro" id="IPR004450">
    <property type="entry name" value="Thr_synthase-like"/>
</dbReference>
<dbReference type="InterPro" id="IPR029144">
    <property type="entry name" value="Thr_synth_N"/>
</dbReference>
<dbReference type="Proteomes" id="UP001186944">
    <property type="component" value="Unassembled WGS sequence"/>
</dbReference>
<dbReference type="Gene3D" id="3.40.50.300">
    <property type="entry name" value="P-loop containing nucleotide triphosphate hydrolases"/>
    <property type="match status" value="1"/>
</dbReference>
<evidence type="ECO:0000259" key="6">
    <source>
        <dbReference type="Pfam" id="PF14821"/>
    </source>
</evidence>
<dbReference type="InterPro" id="IPR036052">
    <property type="entry name" value="TrpB-like_PALP_sf"/>
</dbReference>
<name>A0AA89C1J6_PINIB</name>
<keyword evidence="3 4" id="KW-0663">Pyridoxal phosphate</keyword>
<dbReference type="AlphaFoldDB" id="A0AA89C1J6"/>
<dbReference type="GO" id="GO:0005737">
    <property type="term" value="C:cytoplasm"/>
    <property type="evidence" value="ECO:0007669"/>
    <property type="project" value="TreeGrafter"/>
</dbReference>
<proteinExistence type="inferred from homology"/>
<protein>
    <recommendedName>
        <fullName evidence="9">Threonine synthase</fullName>
    </recommendedName>
</protein>
<reference evidence="7" key="1">
    <citation type="submission" date="2019-08" db="EMBL/GenBank/DDBJ databases">
        <title>The improved chromosome-level genome for the pearl oyster Pinctada fucata martensii using PacBio sequencing and Hi-C.</title>
        <authorList>
            <person name="Zheng Z."/>
        </authorList>
    </citation>
    <scope>NUCLEOTIDE SEQUENCE</scope>
    <source>
        <strain evidence="7">ZZ-2019</strain>
        <tissue evidence="7">Adductor muscle</tissue>
    </source>
</reference>
<dbReference type="CDD" id="cd00464">
    <property type="entry name" value="SK"/>
    <property type="match status" value="1"/>
</dbReference>
<evidence type="ECO:0000256" key="4">
    <source>
        <dbReference type="PIRSR" id="PIRSR604450-51"/>
    </source>
</evidence>
<comment type="cofactor">
    <cofactor evidence="1 4">
        <name>pyridoxal 5'-phosphate</name>
        <dbReference type="ChEBI" id="CHEBI:597326"/>
    </cofactor>
</comment>
<comment type="caution">
    <text evidence="7">The sequence shown here is derived from an EMBL/GenBank/DDBJ whole genome shotgun (WGS) entry which is preliminary data.</text>
</comment>
<evidence type="ECO:0000313" key="7">
    <source>
        <dbReference type="EMBL" id="KAK3102586.1"/>
    </source>
</evidence>
<dbReference type="InterPro" id="IPR031322">
    <property type="entry name" value="Shikimate/glucono_kinase"/>
</dbReference>